<keyword evidence="1" id="KW-1133">Transmembrane helix</keyword>
<proteinExistence type="predicted"/>
<accession>A0A974XJP8</accession>
<evidence type="ECO:0000256" key="1">
    <source>
        <dbReference type="SAM" id="Phobius"/>
    </source>
</evidence>
<evidence type="ECO:0000313" key="4">
    <source>
        <dbReference type="Proteomes" id="UP000663281"/>
    </source>
</evidence>
<protein>
    <submittedName>
        <fullName evidence="3">Pilus assembly protein</fullName>
    </submittedName>
</protein>
<evidence type="ECO:0000259" key="2">
    <source>
        <dbReference type="Pfam" id="PF13400"/>
    </source>
</evidence>
<sequence length="419" mass="44243">MKNVSASPKSRQQGTILVMFTIGLFAIIAMVALALDGSDMLLSKGRLQNAVDSAALHAAKSLQDGSTLAEARQAAITILAQNLGYVENHALEANISLDSPDYNSTQVTANVAIEFSVLPDPFTPILVEGSEYVRVRVEDVQLGNYLAQVFNFNKRVRASAVAGRSTNILCNNRIVPLLVCAVNDNPDDPDGPYGIRTNDLYAMKSSSNQDSSIGPGNFQMLALSGTGGDVVRKSLAGEYAPDSCIGPGDVVPTEPGNTVGPVVQGLNTRFGKWQGGGLNATDHPRDFNICQGDRVDVDGDGNIVPLDPGEAFYAYSQYVAGDDIGSCIDETPPASAGRRNLPVVIGMCDGLANGRNEIEVLTTGCFFLVQEVEQKGNDSYVVGEFVTECAGAGNSSLDPNAVSNVSTIVLYRDPDSPDS</sequence>
<organism evidence="3 4">
    <name type="scientific">Shewanella cyperi</name>
    <dbReference type="NCBI Taxonomy" id="2814292"/>
    <lineage>
        <taxon>Bacteria</taxon>
        <taxon>Pseudomonadati</taxon>
        <taxon>Pseudomonadota</taxon>
        <taxon>Gammaproteobacteria</taxon>
        <taxon>Alteromonadales</taxon>
        <taxon>Shewanellaceae</taxon>
        <taxon>Shewanella</taxon>
    </lineage>
</organism>
<keyword evidence="1" id="KW-0472">Membrane</keyword>
<gene>
    <name evidence="3" type="ORF">JYB88_15855</name>
</gene>
<feature type="transmembrane region" description="Helical" evidence="1">
    <location>
        <begin position="16"/>
        <end position="35"/>
    </location>
</feature>
<keyword evidence="4" id="KW-1185">Reference proteome</keyword>
<dbReference type="AlphaFoldDB" id="A0A974XJP8"/>
<dbReference type="InterPro" id="IPR028087">
    <property type="entry name" value="Tad_N"/>
</dbReference>
<feature type="domain" description="Putative Flp pilus-assembly TadG-like N-terminal" evidence="2">
    <location>
        <begin position="14"/>
        <end position="59"/>
    </location>
</feature>
<reference evidence="3 4" key="1">
    <citation type="submission" date="2021-03" db="EMBL/GenBank/DDBJ databases">
        <title>Novel species identification of genus Shewanella.</title>
        <authorList>
            <person name="Liu G."/>
            <person name="Zhang Q."/>
        </authorList>
    </citation>
    <scope>NUCLEOTIDE SEQUENCE [LARGE SCALE GENOMIC DNA]</scope>
    <source>
        <strain evidence="3 4">FJAT-53726</strain>
    </source>
</reference>
<dbReference type="Proteomes" id="UP000663281">
    <property type="component" value="Chromosome"/>
</dbReference>
<evidence type="ECO:0000313" key="3">
    <source>
        <dbReference type="EMBL" id="QSX29650.1"/>
    </source>
</evidence>
<keyword evidence="1" id="KW-0812">Transmembrane</keyword>
<dbReference type="RefSeq" id="WP_207324729.1">
    <property type="nucleotide sequence ID" value="NZ_CP071504.1"/>
</dbReference>
<dbReference type="EMBL" id="CP071504">
    <property type="protein sequence ID" value="QSX29650.1"/>
    <property type="molecule type" value="Genomic_DNA"/>
</dbReference>
<name>A0A974XJP8_9GAMM</name>
<dbReference type="KEGG" id="scyp:JYB88_15855"/>
<dbReference type="Pfam" id="PF13400">
    <property type="entry name" value="Tad"/>
    <property type="match status" value="1"/>
</dbReference>